<feature type="transmembrane region" description="Helical" evidence="1">
    <location>
        <begin position="6"/>
        <end position="31"/>
    </location>
</feature>
<keyword evidence="1" id="KW-1133">Transmembrane helix</keyword>
<proteinExistence type="predicted"/>
<keyword evidence="1" id="KW-0812">Transmembrane</keyword>
<sequence length="119" mass="12488">MLAVLIVVTAINALVSTGFSVAAVFFPAFIVRGGERSHTARVLAYYGLARSVSLLLIVLWAAFRIDTTALLWLGTLAGLIQLGDAAIGTQTGDQFKIWGPLGLGVVQLAVVLLAFLFGA</sequence>
<dbReference type="PATRIC" id="fig|1293439.3.peg.3029"/>
<organism evidence="2 3">
    <name type="scientific">Devosia epidermidihirudinis</name>
    <dbReference type="NCBI Taxonomy" id="1293439"/>
    <lineage>
        <taxon>Bacteria</taxon>
        <taxon>Pseudomonadati</taxon>
        <taxon>Pseudomonadota</taxon>
        <taxon>Alphaproteobacteria</taxon>
        <taxon>Hyphomicrobiales</taxon>
        <taxon>Devosiaceae</taxon>
        <taxon>Devosia</taxon>
    </lineage>
</organism>
<dbReference type="RefSeq" id="WP_046140786.1">
    <property type="nucleotide sequence ID" value="NZ_LANJ01000044.1"/>
</dbReference>
<evidence type="ECO:0000313" key="2">
    <source>
        <dbReference type="EMBL" id="KKC35854.1"/>
    </source>
</evidence>
<dbReference type="OrthoDB" id="9964012at2"/>
<evidence type="ECO:0008006" key="4">
    <source>
        <dbReference type="Google" id="ProtNLM"/>
    </source>
</evidence>
<dbReference type="AlphaFoldDB" id="A0A0F5Q730"/>
<reference evidence="2 3" key="1">
    <citation type="submission" date="2015-03" db="EMBL/GenBank/DDBJ databases">
        <authorList>
            <person name="Lepp D."/>
            <person name="Hassan Y.I."/>
            <person name="Li X.-Z."/>
            <person name="Zhou T."/>
        </authorList>
    </citation>
    <scope>NUCLEOTIDE SEQUENCE [LARGE SCALE GENOMIC DNA]</scope>
    <source>
        <strain evidence="2 3">E84</strain>
    </source>
</reference>
<feature type="transmembrane region" description="Helical" evidence="1">
    <location>
        <begin position="69"/>
        <end position="87"/>
    </location>
</feature>
<name>A0A0F5Q730_9HYPH</name>
<feature type="transmembrane region" description="Helical" evidence="1">
    <location>
        <begin position="43"/>
        <end position="63"/>
    </location>
</feature>
<comment type="caution">
    <text evidence="2">The sequence shown here is derived from an EMBL/GenBank/DDBJ whole genome shotgun (WGS) entry which is preliminary data.</text>
</comment>
<keyword evidence="3" id="KW-1185">Reference proteome</keyword>
<evidence type="ECO:0000256" key="1">
    <source>
        <dbReference type="SAM" id="Phobius"/>
    </source>
</evidence>
<feature type="transmembrane region" description="Helical" evidence="1">
    <location>
        <begin position="99"/>
        <end position="118"/>
    </location>
</feature>
<dbReference type="STRING" id="1293439.WH87_14870"/>
<dbReference type="EMBL" id="LANJ01000044">
    <property type="protein sequence ID" value="KKC35854.1"/>
    <property type="molecule type" value="Genomic_DNA"/>
</dbReference>
<gene>
    <name evidence="2" type="ORF">WH87_14870</name>
</gene>
<evidence type="ECO:0000313" key="3">
    <source>
        <dbReference type="Proteomes" id="UP000033411"/>
    </source>
</evidence>
<dbReference type="Proteomes" id="UP000033411">
    <property type="component" value="Unassembled WGS sequence"/>
</dbReference>
<accession>A0A0F5Q730</accession>
<keyword evidence="1" id="KW-0472">Membrane</keyword>
<protein>
    <recommendedName>
        <fullName evidence="4">DUF4345 domain-containing protein</fullName>
    </recommendedName>
</protein>